<dbReference type="EMBL" id="CM026429">
    <property type="protein sequence ID" value="KAG0565080.1"/>
    <property type="molecule type" value="Genomic_DNA"/>
</dbReference>
<dbReference type="PROSITE" id="PS00107">
    <property type="entry name" value="PROTEIN_KINASE_ATP"/>
    <property type="match status" value="1"/>
</dbReference>
<keyword evidence="1" id="KW-0723">Serine/threonine-protein kinase</keyword>
<gene>
    <name evidence="9" type="ORF">KC19_8G162300</name>
</gene>
<dbReference type="AlphaFoldDB" id="A0A8T0H172"/>
<feature type="binding site" evidence="6">
    <location>
        <position position="278"/>
    </location>
    <ligand>
        <name>ATP</name>
        <dbReference type="ChEBI" id="CHEBI:30616"/>
    </ligand>
</feature>
<keyword evidence="4" id="KW-0418">Kinase</keyword>
<dbReference type="GO" id="GO:0005524">
    <property type="term" value="F:ATP binding"/>
    <property type="evidence" value="ECO:0007669"/>
    <property type="project" value="UniProtKB-UniRule"/>
</dbReference>
<evidence type="ECO:0000256" key="7">
    <source>
        <dbReference type="SAM" id="MobiDB-lite"/>
    </source>
</evidence>
<evidence type="ECO:0000256" key="1">
    <source>
        <dbReference type="ARBA" id="ARBA00022527"/>
    </source>
</evidence>
<evidence type="ECO:0000256" key="6">
    <source>
        <dbReference type="PROSITE-ProRule" id="PRU10141"/>
    </source>
</evidence>
<dbReference type="Pfam" id="PF00069">
    <property type="entry name" value="Pkinase"/>
    <property type="match status" value="1"/>
</dbReference>
<dbReference type="InterPro" id="IPR008271">
    <property type="entry name" value="Ser/Thr_kinase_AS"/>
</dbReference>
<evidence type="ECO:0000256" key="4">
    <source>
        <dbReference type="ARBA" id="ARBA00022777"/>
    </source>
</evidence>
<dbReference type="InterPro" id="IPR000719">
    <property type="entry name" value="Prot_kinase_dom"/>
</dbReference>
<feature type="compositionally biased region" description="Low complexity" evidence="7">
    <location>
        <begin position="843"/>
        <end position="852"/>
    </location>
</feature>
<keyword evidence="10" id="KW-1185">Reference proteome</keyword>
<dbReference type="PROSITE" id="PS50011">
    <property type="entry name" value="PROTEIN_KINASE_DOM"/>
    <property type="match status" value="2"/>
</dbReference>
<accession>A0A8T0H172</accession>
<reference evidence="9" key="1">
    <citation type="submission" date="2020-06" db="EMBL/GenBank/DDBJ databases">
        <title>WGS assembly of Ceratodon purpureus strain R40.</title>
        <authorList>
            <person name="Carey S.B."/>
            <person name="Jenkins J."/>
            <person name="Shu S."/>
            <person name="Lovell J.T."/>
            <person name="Sreedasyam A."/>
            <person name="Maumus F."/>
            <person name="Tiley G.P."/>
            <person name="Fernandez-Pozo N."/>
            <person name="Barry K."/>
            <person name="Chen C."/>
            <person name="Wang M."/>
            <person name="Lipzen A."/>
            <person name="Daum C."/>
            <person name="Saski C.A."/>
            <person name="Payton A.C."/>
            <person name="Mcbreen J.C."/>
            <person name="Conrad R.E."/>
            <person name="Kollar L.M."/>
            <person name="Olsson S."/>
            <person name="Huttunen S."/>
            <person name="Landis J.B."/>
            <person name="Wickett N.J."/>
            <person name="Johnson M.G."/>
            <person name="Rensing S.A."/>
            <person name="Grimwood J."/>
            <person name="Schmutz J."/>
            <person name="Mcdaniel S.F."/>
        </authorList>
    </citation>
    <scope>NUCLEOTIDE SEQUENCE</scope>
    <source>
        <strain evidence="9">R40</strain>
    </source>
</reference>
<dbReference type="InterPro" id="IPR011009">
    <property type="entry name" value="Kinase-like_dom_sf"/>
</dbReference>
<name>A0A8T0H172_CERPU</name>
<dbReference type="SUPFAM" id="SSF56112">
    <property type="entry name" value="Protein kinase-like (PK-like)"/>
    <property type="match status" value="2"/>
</dbReference>
<feature type="domain" description="Protein kinase" evidence="8">
    <location>
        <begin position="584"/>
        <end position="848"/>
    </location>
</feature>
<dbReference type="Proteomes" id="UP000822688">
    <property type="component" value="Chromosome 8"/>
</dbReference>
<keyword evidence="3 6" id="KW-0547">Nucleotide-binding</keyword>
<dbReference type="InterPro" id="IPR017441">
    <property type="entry name" value="Protein_kinase_ATP_BS"/>
</dbReference>
<evidence type="ECO:0000256" key="5">
    <source>
        <dbReference type="ARBA" id="ARBA00022840"/>
    </source>
</evidence>
<keyword evidence="5 6" id="KW-0067">ATP-binding</keyword>
<dbReference type="SMART" id="SM00220">
    <property type="entry name" value="S_TKc"/>
    <property type="match status" value="2"/>
</dbReference>
<protein>
    <recommendedName>
        <fullName evidence="8">Protein kinase domain-containing protein</fullName>
    </recommendedName>
</protein>
<evidence type="ECO:0000313" key="9">
    <source>
        <dbReference type="EMBL" id="KAG0565080.1"/>
    </source>
</evidence>
<proteinExistence type="predicted"/>
<dbReference type="GO" id="GO:0004674">
    <property type="term" value="F:protein serine/threonine kinase activity"/>
    <property type="evidence" value="ECO:0007669"/>
    <property type="project" value="UniProtKB-KW"/>
</dbReference>
<dbReference type="InterPro" id="IPR001245">
    <property type="entry name" value="Ser-Thr/Tyr_kinase_cat_dom"/>
</dbReference>
<dbReference type="PANTHER" id="PTHR44329:SF260">
    <property type="entry name" value="PROTEIN KINASE DOMAIN-CONTAINING PROTEIN"/>
    <property type="match status" value="1"/>
</dbReference>
<dbReference type="Gene3D" id="3.30.200.20">
    <property type="entry name" value="Phosphorylase Kinase, domain 1"/>
    <property type="match status" value="1"/>
</dbReference>
<comment type="caution">
    <text evidence="9">The sequence shown here is derived from an EMBL/GenBank/DDBJ whole genome shotgun (WGS) entry which is preliminary data.</text>
</comment>
<evidence type="ECO:0000256" key="2">
    <source>
        <dbReference type="ARBA" id="ARBA00022679"/>
    </source>
</evidence>
<evidence type="ECO:0000256" key="3">
    <source>
        <dbReference type="ARBA" id="ARBA00022741"/>
    </source>
</evidence>
<feature type="domain" description="Protein kinase" evidence="8">
    <location>
        <begin position="251"/>
        <end position="536"/>
    </location>
</feature>
<organism evidence="9 10">
    <name type="scientific">Ceratodon purpureus</name>
    <name type="common">Fire moss</name>
    <name type="synonym">Dicranum purpureum</name>
    <dbReference type="NCBI Taxonomy" id="3225"/>
    <lineage>
        <taxon>Eukaryota</taxon>
        <taxon>Viridiplantae</taxon>
        <taxon>Streptophyta</taxon>
        <taxon>Embryophyta</taxon>
        <taxon>Bryophyta</taxon>
        <taxon>Bryophytina</taxon>
        <taxon>Bryopsida</taxon>
        <taxon>Dicranidae</taxon>
        <taxon>Pseudoditrichales</taxon>
        <taxon>Ditrichaceae</taxon>
        <taxon>Ceratodon</taxon>
    </lineage>
</organism>
<dbReference type="InterPro" id="IPR051681">
    <property type="entry name" value="Ser/Thr_Kinases-Pseudokinases"/>
</dbReference>
<sequence>MLAAGPYINVPLLSKFLRGFSSLRLPWSPETDCKTAEECLKRTVSCISSIERCRGSWHFNHCLCERFVTNYLQQVRELLEERKDEIELYSEKCFPTLAALHNTVKEGEFLIQKHCTGSSSSWIKAAVELFENTSAFAEVILDLKWYMHALKIAIEVSSGNSSRQARKQRIWDLQKLAMAEYGKFLECWDSDCKQLRLERDREDLLSKLKVDNGTEIRTLQSYLAQKLGKQDQFVHASEALAVNLKASELQPQKKVLLGSGSFGKVYKIQWLGMWCALKQISGSAAGEEVRILSKVHHPNIVQLYGYFLERDTLHLIMELMESTMTEHVETSKEWAELQRSPLDFLRVALDSMLQIAKGIRYLHSQGIAHRDLKGENVLIKPSENPDLRSKGYLTVKLTDFGLAKANLRNSTCTSLTINIGTLVWKAPELFKVVQPDLSTSSKRKHYPLKPDVYSFAMLCYEILSGKIPFSDDPPIVSTTAFYARVKRGERPVLPENINFLPELPDYIKRCWDTDPSRRPDFVDICKRIRHFRDSLLQITAYSGWEHKPQENGAVNPEPPAIDESDFIDITNDWNWEIGYKDIVRGEKPLPGGSGFASVWPAHWKHTEQVLAKYIEPTLIDNDNSIANFKQEVAILVRMQDKHLVSYLGATRQAPFVVVTEFAHGVTLRKFSSNKTPLSLKDALSIALQVARGMRCLHEEDVTIIHGELSPDCILIDENNLTARIADFGMRSFRKPPHSHSTSRWYRRAPEQHLGLPLHTSVDVFSFGMILYDLFERENAQHFWKNKKASDILKNGGRPVLNSASCYPPGVKALVEKCWTKDWQERPSFGSIVSDLEKSATKLSRSPSISRSSSSRDNHRV</sequence>
<evidence type="ECO:0000313" key="10">
    <source>
        <dbReference type="Proteomes" id="UP000822688"/>
    </source>
</evidence>
<feature type="region of interest" description="Disordered" evidence="7">
    <location>
        <begin position="838"/>
        <end position="860"/>
    </location>
</feature>
<dbReference type="Gene3D" id="1.10.510.10">
    <property type="entry name" value="Transferase(Phosphotransferase) domain 1"/>
    <property type="match status" value="2"/>
</dbReference>
<dbReference type="PROSITE" id="PS00108">
    <property type="entry name" value="PROTEIN_KINASE_ST"/>
    <property type="match status" value="1"/>
</dbReference>
<keyword evidence="2" id="KW-0808">Transferase</keyword>
<dbReference type="Pfam" id="PF07714">
    <property type="entry name" value="PK_Tyr_Ser-Thr"/>
    <property type="match status" value="1"/>
</dbReference>
<evidence type="ECO:0000259" key="8">
    <source>
        <dbReference type="PROSITE" id="PS50011"/>
    </source>
</evidence>
<dbReference type="PANTHER" id="PTHR44329">
    <property type="entry name" value="SERINE/THREONINE-PROTEIN KINASE TNNI3K-RELATED"/>
    <property type="match status" value="1"/>
</dbReference>